<evidence type="ECO:0008006" key="3">
    <source>
        <dbReference type="Google" id="ProtNLM"/>
    </source>
</evidence>
<sequence>MSKLSKLLVIGSGVAVANFYTKNPNKVDEHASYVKKKVKDYYGYTRCMIRYTKKNGVEEAVNYMYNDFKNVVKRTKNSLENTYENAVDYGKELSSNAAEIKEHAADIKSYSKEFKENITTARAAGDELKPVINNYKEQVQSTLSAIKYQVANIKKNVEDDKVQEKVEEFKNETTEKLNSVNEKLKTEVLNKEKTVEEKDKAENKTEE</sequence>
<reference evidence="1 2" key="1">
    <citation type="submission" date="2017-09" db="EMBL/GenBank/DDBJ databases">
        <title>Bacterial strain isolated from the female urinary microbiota.</title>
        <authorList>
            <person name="Thomas-White K."/>
            <person name="Kumar N."/>
            <person name="Forster S."/>
            <person name="Putonti C."/>
            <person name="Lawley T."/>
            <person name="Wolfe A.J."/>
        </authorList>
    </citation>
    <scope>NUCLEOTIDE SEQUENCE [LARGE SCALE GENOMIC DNA]</scope>
    <source>
        <strain evidence="1 2">UMB0186</strain>
    </source>
</reference>
<dbReference type="EMBL" id="PNGT01000011">
    <property type="protein sequence ID" value="PMC51755.1"/>
    <property type="molecule type" value="Genomic_DNA"/>
</dbReference>
<proteinExistence type="predicted"/>
<evidence type="ECO:0000313" key="2">
    <source>
        <dbReference type="Proteomes" id="UP000235670"/>
    </source>
</evidence>
<protein>
    <recommendedName>
        <fullName evidence="3">YtxH domain-containing protein</fullName>
    </recommendedName>
</protein>
<name>A0A2N6SCS9_9BACL</name>
<dbReference type="OrthoDB" id="2991540at2"/>
<dbReference type="SUPFAM" id="SSF58113">
    <property type="entry name" value="Apolipoprotein A-I"/>
    <property type="match status" value="1"/>
</dbReference>
<accession>A0A2N6SCS9</accession>
<comment type="caution">
    <text evidence="1">The sequence shown here is derived from an EMBL/GenBank/DDBJ whole genome shotgun (WGS) entry which is preliminary data.</text>
</comment>
<organism evidence="1 2">
    <name type="scientific">Gemella sanguinis</name>
    <dbReference type="NCBI Taxonomy" id="84135"/>
    <lineage>
        <taxon>Bacteria</taxon>
        <taxon>Bacillati</taxon>
        <taxon>Bacillota</taxon>
        <taxon>Bacilli</taxon>
        <taxon>Bacillales</taxon>
        <taxon>Gemellaceae</taxon>
        <taxon>Gemella</taxon>
    </lineage>
</organism>
<dbReference type="Proteomes" id="UP000235670">
    <property type="component" value="Unassembled WGS sequence"/>
</dbReference>
<dbReference type="Gene3D" id="1.20.120.20">
    <property type="entry name" value="Apolipoprotein"/>
    <property type="match status" value="1"/>
</dbReference>
<dbReference type="RefSeq" id="WP_102190266.1">
    <property type="nucleotide sequence ID" value="NZ_PNGT01000011.1"/>
</dbReference>
<evidence type="ECO:0000313" key="1">
    <source>
        <dbReference type="EMBL" id="PMC51755.1"/>
    </source>
</evidence>
<dbReference type="AlphaFoldDB" id="A0A2N6SCS9"/>
<gene>
    <name evidence="1" type="ORF">CJ218_08525</name>
</gene>